<comment type="caution">
    <text evidence="4">The sequence shown here is derived from an EMBL/GenBank/DDBJ whole genome shotgun (WGS) entry which is preliminary data.</text>
</comment>
<dbReference type="EMBL" id="JBANRG010000018">
    <property type="protein sequence ID" value="KAK7458157.1"/>
    <property type="molecule type" value="Genomic_DNA"/>
</dbReference>
<accession>A0ABR1JHM9</accession>
<keyword evidence="1" id="KW-0694">RNA-binding</keyword>
<organism evidence="4 5">
    <name type="scientific">Marasmiellus scandens</name>
    <dbReference type="NCBI Taxonomy" id="2682957"/>
    <lineage>
        <taxon>Eukaryota</taxon>
        <taxon>Fungi</taxon>
        <taxon>Dikarya</taxon>
        <taxon>Basidiomycota</taxon>
        <taxon>Agaricomycotina</taxon>
        <taxon>Agaricomycetes</taxon>
        <taxon>Agaricomycetidae</taxon>
        <taxon>Agaricales</taxon>
        <taxon>Marasmiineae</taxon>
        <taxon>Omphalotaceae</taxon>
        <taxon>Marasmiellus</taxon>
    </lineage>
</organism>
<reference evidence="4 5" key="1">
    <citation type="submission" date="2024-01" db="EMBL/GenBank/DDBJ databases">
        <title>A draft genome for the cacao thread blight pathogen Marasmiellus scandens.</title>
        <authorList>
            <person name="Baruah I.K."/>
            <person name="Leung J."/>
            <person name="Bukari Y."/>
            <person name="Amoako-Attah I."/>
            <person name="Meinhardt L.W."/>
            <person name="Bailey B.A."/>
            <person name="Cohen S.P."/>
        </authorList>
    </citation>
    <scope>NUCLEOTIDE SEQUENCE [LARGE SCALE GENOMIC DNA]</scope>
    <source>
        <strain evidence="4 5">GH-19</strain>
    </source>
</reference>
<gene>
    <name evidence="4" type="ORF">VKT23_010065</name>
</gene>
<evidence type="ECO:0000313" key="5">
    <source>
        <dbReference type="Proteomes" id="UP001498398"/>
    </source>
</evidence>
<evidence type="ECO:0000256" key="2">
    <source>
        <dbReference type="SAM" id="MobiDB-lite"/>
    </source>
</evidence>
<dbReference type="SUPFAM" id="SSF54928">
    <property type="entry name" value="RNA-binding domain, RBD"/>
    <property type="match status" value="1"/>
</dbReference>
<dbReference type="InterPro" id="IPR050441">
    <property type="entry name" value="RBM"/>
</dbReference>
<dbReference type="PANTHER" id="PTHR48034">
    <property type="entry name" value="TRANSFORMER-2 SEX-DETERMINING PROTEIN-RELATED"/>
    <property type="match status" value="1"/>
</dbReference>
<evidence type="ECO:0000256" key="1">
    <source>
        <dbReference type="PROSITE-ProRule" id="PRU00176"/>
    </source>
</evidence>
<protein>
    <recommendedName>
        <fullName evidence="3">RRM domain-containing protein</fullName>
    </recommendedName>
</protein>
<feature type="domain" description="RRM" evidence="3">
    <location>
        <begin position="1"/>
        <end position="68"/>
    </location>
</feature>
<sequence>MVTSIALEERFARYGKVEQAAVVTDPKGGSRLYGFVTMSSVAEAEKAMKRLHGSSLGGQIITVAKARRSRPRVPTPGRYHVDRRNRHSPAEDRDTKRTSNHHDQRWRDRYAEDGFHPTIMRNRRGSRERETLQDREQTTWDQRMELDRERGSRQNRYVIYRDREESSASYLAPTYYRELWVDSSCERGRPRSR</sequence>
<feature type="compositionally biased region" description="Basic and acidic residues" evidence="2">
    <location>
        <begin position="88"/>
        <end position="115"/>
    </location>
</feature>
<dbReference type="PROSITE" id="PS50102">
    <property type="entry name" value="RRM"/>
    <property type="match status" value="1"/>
</dbReference>
<dbReference type="Proteomes" id="UP001498398">
    <property type="component" value="Unassembled WGS sequence"/>
</dbReference>
<dbReference type="SMART" id="SM00360">
    <property type="entry name" value="RRM"/>
    <property type="match status" value="1"/>
</dbReference>
<dbReference type="InterPro" id="IPR012677">
    <property type="entry name" value="Nucleotide-bd_a/b_plait_sf"/>
</dbReference>
<dbReference type="Gene3D" id="3.30.70.330">
    <property type="match status" value="1"/>
</dbReference>
<name>A0ABR1JHM9_9AGAR</name>
<feature type="region of interest" description="Disordered" evidence="2">
    <location>
        <begin position="65"/>
        <end position="148"/>
    </location>
</feature>
<feature type="compositionally biased region" description="Basic and acidic residues" evidence="2">
    <location>
        <begin position="125"/>
        <end position="148"/>
    </location>
</feature>
<evidence type="ECO:0000313" key="4">
    <source>
        <dbReference type="EMBL" id="KAK7458157.1"/>
    </source>
</evidence>
<proteinExistence type="predicted"/>
<dbReference type="CDD" id="cd00590">
    <property type="entry name" value="RRM_SF"/>
    <property type="match status" value="1"/>
</dbReference>
<dbReference type="InterPro" id="IPR000504">
    <property type="entry name" value="RRM_dom"/>
</dbReference>
<evidence type="ECO:0000259" key="3">
    <source>
        <dbReference type="PROSITE" id="PS50102"/>
    </source>
</evidence>
<dbReference type="Pfam" id="PF00076">
    <property type="entry name" value="RRM_1"/>
    <property type="match status" value="1"/>
</dbReference>
<keyword evidence="5" id="KW-1185">Reference proteome</keyword>
<dbReference type="InterPro" id="IPR035979">
    <property type="entry name" value="RBD_domain_sf"/>
</dbReference>